<keyword evidence="16" id="KW-1185">Reference proteome</keyword>
<feature type="domain" description="Phosphatidic acid phosphatase type 2/haloperoxidase" evidence="14">
    <location>
        <begin position="53"/>
        <end position="188"/>
    </location>
</feature>
<comment type="pathway">
    <text evidence="2 10">Carbohydrate biosynthesis; gluconeogenesis.</text>
</comment>
<evidence type="ECO:0000256" key="3">
    <source>
        <dbReference type="ARBA" id="ARBA00009266"/>
    </source>
</evidence>
<protein>
    <recommendedName>
        <fullName evidence="10">Glucose-6-phosphatase</fullName>
        <ecNumber evidence="10">3.1.3.9</ecNumber>
    </recommendedName>
</protein>
<dbReference type="KEGG" id="cmk:103183778"/>
<feature type="transmembrane region" description="Helical" evidence="13">
    <location>
        <begin position="171"/>
        <end position="188"/>
    </location>
</feature>
<comment type="similarity">
    <text evidence="3 10">Belongs to the glucose-6-phosphatase family.</text>
</comment>
<dbReference type="Proteomes" id="UP000314986">
    <property type="component" value="Unassembled WGS sequence"/>
</dbReference>
<evidence type="ECO:0000313" key="15">
    <source>
        <dbReference type="Ensembl" id="ENSCMIP00000015269.1"/>
    </source>
</evidence>
<dbReference type="SUPFAM" id="SSF48317">
    <property type="entry name" value="Acid phosphatase/Vanadium-dependent haloperoxidase"/>
    <property type="match status" value="1"/>
</dbReference>
<dbReference type="GO" id="GO:0004346">
    <property type="term" value="F:glucose-6-phosphatase activity"/>
    <property type="evidence" value="ECO:0007669"/>
    <property type="project" value="UniProtKB-EC"/>
</dbReference>
<feature type="binding site" evidence="12">
    <location>
        <position position="79"/>
    </location>
    <ligand>
        <name>substrate</name>
    </ligand>
</feature>
<organism evidence="15 16">
    <name type="scientific">Callorhinchus milii</name>
    <name type="common">Ghost shark</name>
    <dbReference type="NCBI Taxonomy" id="7868"/>
    <lineage>
        <taxon>Eukaryota</taxon>
        <taxon>Metazoa</taxon>
        <taxon>Chordata</taxon>
        <taxon>Craniata</taxon>
        <taxon>Vertebrata</taxon>
        <taxon>Chondrichthyes</taxon>
        <taxon>Holocephali</taxon>
        <taxon>Chimaeriformes</taxon>
        <taxon>Callorhinchidae</taxon>
        <taxon>Callorhinchus</taxon>
    </lineage>
</organism>
<keyword evidence="4 10" id="KW-0312">Gluconeogenesis</keyword>
<evidence type="ECO:0000256" key="5">
    <source>
        <dbReference type="ARBA" id="ARBA00022692"/>
    </source>
</evidence>
<feature type="transmembrane region" description="Helical" evidence="13">
    <location>
        <begin position="308"/>
        <end position="332"/>
    </location>
</feature>
<dbReference type="InterPro" id="IPR000326">
    <property type="entry name" value="PAP2/HPO"/>
</dbReference>
<keyword evidence="5 13" id="KW-0812">Transmembrane</keyword>
<feature type="active site" description="Nucleophile" evidence="11">
    <location>
        <position position="168"/>
    </location>
</feature>
<evidence type="ECO:0000256" key="9">
    <source>
        <dbReference type="ARBA" id="ARBA00023136"/>
    </source>
</evidence>
<reference evidence="15" key="4">
    <citation type="submission" date="2025-08" db="UniProtKB">
        <authorList>
            <consortium name="Ensembl"/>
        </authorList>
    </citation>
    <scope>IDENTIFICATION</scope>
</reference>
<comment type="subcellular location">
    <subcellularLocation>
        <location evidence="1">Endoplasmic reticulum membrane</location>
        <topology evidence="1">Multi-pass membrane protein</topology>
    </subcellularLocation>
</comment>
<keyword evidence="7 10" id="KW-0256">Endoplasmic reticulum</keyword>
<dbReference type="GO" id="GO:0051156">
    <property type="term" value="P:glucose 6-phosphate metabolic process"/>
    <property type="evidence" value="ECO:0007669"/>
    <property type="project" value="TreeGrafter"/>
</dbReference>
<gene>
    <name evidence="15" type="primary">g6pc3</name>
</gene>
<dbReference type="OMA" id="KKWCSRA"/>
<reference evidence="16" key="2">
    <citation type="journal article" date="2007" name="PLoS Biol.">
        <title>Survey sequencing and comparative analysis of the elephant shark (Callorhinchus milii) genome.</title>
        <authorList>
            <person name="Venkatesh B."/>
            <person name="Kirkness E.F."/>
            <person name="Loh Y.H."/>
            <person name="Halpern A.L."/>
            <person name="Lee A.P."/>
            <person name="Johnson J."/>
            <person name="Dandona N."/>
            <person name="Viswanathan L.D."/>
            <person name="Tay A."/>
            <person name="Venter J.C."/>
            <person name="Strausberg R.L."/>
            <person name="Brenner S."/>
        </authorList>
    </citation>
    <scope>NUCLEOTIDE SEQUENCE [LARGE SCALE GENOMIC DNA]</scope>
</reference>
<dbReference type="GeneTree" id="ENSGT00950000183150"/>
<dbReference type="AlphaFoldDB" id="A0A4W3I299"/>
<dbReference type="Ensembl" id="ENSCMIT00000015588.1">
    <property type="protein sequence ID" value="ENSCMIP00000015269.1"/>
    <property type="gene ID" value="ENSCMIG00000007473.1"/>
</dbReference>
<feature type="transmembrane region" description="Helical" evidence="13">
    <location>
        <begin position="197"/>
        <end position="218"/>
    </location>
</feature>
<dbReference type="Gene3D" id="1.20.144.10">
    <property type="entry name" value="Phosphatidic acid phosphatase type 2/haloperoxidase"/>
    <property type="match status" value="1"/>
</dbReference>
<feature type="transmembrane region" description="Helical" evidence="13">
    <location>
        <begin position="146"/>
        <end position="165"/>
    </location>
</feature>
<dbReference type="PANTHER" id="PTHR12591">
    <property type="entry name" value="GLUCOSE-6-PHOSPHATASE"/>
    <property type="match status" value="1"/>
</dbReference>
<dbReference type="SMART" id="SM00014">
    <property type="entry name" value="acidPPc"/>
    <property type="match status" value="1"/>
</dbReference>
<feature type="active site" description="Proton donor" evidence="11">
    <location>
        <position position="115"/>
    </location>
</feature>
<dbReference type="Pfam" id="PF01569">
    <property type="entry name" value="PAP2"/>
    <property type="match status" value="1"/>
</dbReference>
<evidence type="ECO:0000259" key="14">
    <source>
        <dbReference type="SMART" id="SM00014"/>
    </source>
</evidence>
<dbReference type="InParanoid" id="A0A4W3I299"/>
<dbReference type="InterPro" id="IPR036938">
    <property type="entry name" value="PAP2/HPO_sf"/>
</dbReference>
<dbReference type="GeneID" id="103183778"/>
<keyword evidence="9 10" id="KW-0472">Membrane</keyword>
<keyword evidence="8 13" id="KW-1133">Transmembrane helix</keyword>
<dbReference type="UniPathway" id="UPA00138"/>
<reference evidence="16" key="1">
    <citation type="journal article" date="2006" name="Science">
        <title>Ancient noncoding elements conserved in the human genome.</title>
        <authorList>
            <person name="Venkatesh B."/>
            <person name="Kirkness E.F."/>
            <person name="Loh Y.H."/>
            <person name="Halpern A.L."/>
            <person name="Lee A.P."/>
            <person name="Johnson J."/>
            <person name="Dandona N."/>
            <person name="Viswanathan L.D."/>
            <person name="Tay A."/>
            <person name="Venter J.C."/>
            <person name="Strausberg R.L."/>
            <person name="Brenner S."/>
        </authorList>
    </citation>
    <scope>NUCLEOTIDE SEQUENCE [LARGE SCALE GENOMIC DNA]</scope>
</reference>
<evidence type="ECO:0000256" key="13">
    <source>
        <dbReference type="SAM" id="Phobius"/>
    </source>
</evidence>
<reference evidence="16" key="3">
    <citation type="journal article" date="2014" name="Nature">
        <title>Elephant shark genome provides unique insights into gnathostome evolution.</title>
        <authorList>
            <consortium name="International Elephant Shark Genome Sequencing Consortium"/>
            <person name="Venkatesh B."/>
            <person name="Lee A.P."/>
            <person name="Ravi V."/>
            <person name="Maurya A.K."/>
            <person name="Lian M.M."/>
            <person name="Swann J.B."/>
            <person name="Ohta Y."/>
            <person name="Flajnik M.F."/>
            <person name="Sutoh Y."/>
            <person name="Kasahara M."/>
            <person name="Hoon S."/>
            <person name="Gangu V."/>
            <person name="Roy S.W."/>
            <person name="Irimia M."/>
            <person name="Korzh V."/>
            <person name="Kondrychyn I."/>
            <person name="Lim Z.W."/>
            <person name="Tay B.H."/>
            <person name="Tohari S."/>
            <person name="Kong K.W."/>
            <person name="Ho S."/>
            <person name="Lorente-Galdos B."/>
            <person name="Quilez J."/>
            <person name="Marques-Bonet T."/>
            <person name="Raney B.J."/>
            <person name="Ingham P.W."/>
            <person name="Tay A."/>
            <person name="Hillier L.W."/>
            <person name="Minx P."/>
            <person name="Boehm T."/>
            <person name="Wilson R.K."/>
            <person name="Brenner S."/>
            <person name="Warren W.C."/>
        </authorList>
    </citation>
    <scope>NUCLEOTIDE SEQUENCE [LARGE SCALE GENOMIC DNA]</scope>
</reference>
<reference evidence="15" key="5">
    <citation type="submission" date="2025-09" db="UniProtKB">
        <authorList>
            <consortium name="Ensembl"/>
        </authorList>
    </citation>
    <scope>IDENTIFICATION</scope>
</reference>
<evidence type="ECO:0000256" key="11">
    <source>
        <dbReference type="PIRSR" id="PIRSR000905-1"/>
    </source>
</evidence>
<dbReference type="GO" id="GO:0006094">
    <property type="term" value="P:gluconeogenesis"/>
    <property type="evidence" value="ECO:0007669"/>
    <property type="project" value="UniProtKB-UniRule"/>
</dbReference>
<dbReference type="GO" id="GO:0005789">
    <property type="term" value="C:endoplasmic reticulum membrane"/>
    <property type="evidence" value="ECO:0007669"/>
    <property type="project" value="UniProtKB-SubCell"/>
</dbReference>
<dbReference type="InterPro" id="IPR016275">
    <property type="entry name" value="Glucose-6-phosphatase"/>
</dbReference>
<evidence type="ECO:0000256" key="7">
    <source>
        <dbReference type="ARBA" id="ARBA00022824"/>
    </source>
</evidence>
<proteinExistence type="inferred from homology"/>
<evidence type="ECO:0000256" key="4">
    <source>
        <dbReference type="ARBA" id="ARBA00022432"/>
    </source>
</evidence>
<keyword evidence="6 10" id="KW-0378">Hydrolase</keyword>
<dbReference type="CTD" id="92579"/>
<dbReference type="EC" id="3.1.3.9" evidence="10"/>
<evidence type="ECO:0000256" key="1">
    <source>
        <dbReference type="ARBA" id="ARBA00004477"/>
    </source>
</evidence>
<sequence length="345" mass="37923">MEAIHRQGIWAAETLQGWLGGLQGAVLFLSWLGDPKTSFLVCFPVAYALNKRVGVCVLWTAILTEWLNLTCKWLMFGERPFWWIHESGVYIEPHLPRTQQFFSTCETGPGSPSGHAMVTAGTWWVMMTSFSNFLRSRTGSWLTSSIPILLYLTLLLGIGISRIFILAHFPHQVLAGTVTGAALSFLLTKRVPENKSFLYYAATSGGLLLTALGLHGLLQYLGMDLSWSIVLATKWCARPDWIRLDTAPFTSLSRDAGAALGLGLGSSLLSSAQEERQSWGVKAASSALALFLLRVLDQVPGPTHSKLLFYAVSYLKNALGPFTVMAVIPWLMRSLAGNQGTKKKQ</sequence>
<dbReference type="STRING" id="7868.ENSCMIP00000015269"/>
<feature type="binding site" evidence="12">
    <location>
        <position position="162"/>
    </location>
    <ligand>
        <name>substrate</name>
    </ligand>
</feature>
<evidence type="ECO:0000256" key="12">
    <source>
        <dbReference type="PIRSR" id="PIRSR000905-2"/>
    </source>
</evidence>
<evidence type="ECO:0000313" key="16">
    <source>
        <dbReference type="Proteomes" id="UP000314986"/>
    </source>
</evidence>
<evidence type="ECO:0000256" key="2">
    <source>
        <dbReference type="ARBA" id="ARBA00004742"/>
    </source>
</evidence>
<accession>A0A4W3I299</accession>
<evidence type="ECO:0000256" key="10">
    <source>
        <dbReference type="PIRNR" id="PIRNR000905"/>
    </source>
</evidence>
<dbReference type="PIRSF" id="PIRSF000905">
    <property type="entry name" value="Glucose-6-phosphatase"/>
    <property type="match status" value="1"/>
</dbReference>
<dbReference type="OrthoDB" id="6416209at2759"/>
<dbReference type="PANTHER" id="PTHR12591:SF2">
    <property type="entry name" value="GLUCOSE-6-PHOSPHATASE 3"/>
    <property type="match status" value="1"/>
</dbReference>
<name>A0A4W3I299_CALMI</name>
<evidence type="ECO:0000256" key="6">
    <source>
        <dbReference type="ARBA" id="ARBA00022801"/>
    </source>
</evidence>
<evidence type="ECO:0000256" key="8">
    <source>
        <dbReference type="ARBA" id="ARBA00022989"/>
    </source>
</evidence>